<sequence>MPIRGAVLTPTEVLLAREACEPLLLSVTDRLLRGGLAGFAEFRRRYVVECQRAMSATTENSNARSRSSTSTTGTTPAEAGFFTPATNGDGGQRVARRVNPEGLKTVLAQSGVLLSPEEYRSILIAYRDAVGFVLAEDLLADLHPCRRVPLDLIHACTGAVADGLFLDLPMVESKASAANNDVRDLDFPAVTVGSVCAALTAVFDPALSDEEAAPLAADPSSAAACVSALTSLQAGVEATFIEAVYPDGAVPAEDVVAFVVLSLQQHPHVSAIAFARLRQAKSLTAAPPPADAAATSSRRAGITSVFAGIDGATLFSIRHSGVTTQRKFEYYSDNADRRDEWMLGRREADARSGYLRHTVGYGGHLPEYQYRFGRTFHVIEEDLPQLTKPKAPLEPVPADWYGEGVELKDSRMNAHHYRFA</sequence>
<dbReference type="RefSeq" id="XP_015657907.1">
    <property type="nucleotide sequence ID" value="XM_015803265.1"/>
</dbReference>
<organism evidence="2 3">
    <name type="scientific">Leptomonas pyrrhocoris</name>
    <name type="common">Firebug parasite</name>
    <dbReference type="NCBI Taxonomy" id="157538"/>
    <lineage>
        <taxon>Eukaryota</taxon>
        <taxon>Discoba</taxon>
        <taxon>Euglenozoa</taxon>
        <taxon>Kinetoplastea</taxon>
        <taxon>Metakinetoplastina</taxon>
        <taxon>Trypanosomatida</taxon>
        <taxon>Trypanosomatidae</taxon>
        <taxon>Leishmaniinae</taxon>
        <taxon>Leptomonas</taxon>
    </lineage>
</organism>
<dbReference type="OMA" id="DEWIRGR"/>
<accession>A0A0M9G054</accession>
<evidence type="ECO:0000256" key="1">
    <source>
        <dbReference type="SAM" id="MobiDB-lite"/>
    </source>
</evidence>
<dbReference type="EMBL" id="LGTL01000010">
    <property type="protein sequence ID" value="KPA79467.1"/>
    <property type="molecule type" value="Genomic_DNA"/>
</dbReference>
<dbReference type="AlphaFoldDB" id="A0A0M9G054"/>
<gene>
    <name evidence="2" type="ORF">ABB37_05301</name>
</gene>
<dbReference type="GeneID" id="26905591"/>
<dbReference type="RefSeq" id="XP_015657906.1">
    <property type="nucleotide sequence ID" value="XM_015803264.1"/>
</dbReference>
<evidence type="ECO:0000313" key="3">
    <source>
        <dbReference type="Proteomes" id="UP000037923"/>
    </source>
</evidence>
<protein>
    <submittedName>
        <fullName evidence="2">Uncharacterized protein</fullName>
    </submittedName>
</protein>
<dbReference type="OrthoDB" id="271431at2759"/>
<proteinExistence type="predicted"/>
<name>A0A0M9G054_LEPPY</name>
<dbReference type="VEuPathDB" id="TriTrypDB:LpyrH10_10_0700"/>
<comment type="caution">
    <text evidence="2">The sequence shown here is derived from an EMBL/GenBank/DDBJ whole genome shotgun (WGS) entry which is preliminary data.</text>
</comment>
<dbReference type="Proteomes" id="UP000037923">
    <property type="component" value="Unassembled WGS sequence"/>
</dbReference>
<reference evidence="2 3" key="1">
    <citation type="submission" date="2015-07" db="EMBL/GenBank/DDBJ databases">
        <title>High-quality genome of monoxenous trypanosomatid Leptomonas pyrrhocoris.</title>
        <authorList>
            <person name="Flegontov P."/>
            <person name="Butenko A."/>
            <person name="Firsov S."/>
            <person name="Vlcek C."/>
            <person name="Logacheva M.D."/>
            <person name="Field M."/>
            <person name="Filatov D."/>
            <person name="Flegontova O."/>
            <person name="Gerasimov E."/>
            <person name="Jackson A.P."/>
            <person name="Kelly S."/>
            <person name="Opperdoes F."/>
            <person name="O'Reilly A."/>
            <person name="Votypka J."/>
            <person name="Yurchenko V."/>
            <person name="Lukes J."/>
        </authorList>
    </citation>
    <scope>NUCLEOTIDE SEQUENCE [LARGE SCALE GENOMIC DNA]</scope>
    <source>
        <strain evidence="2">H10</strain>
    </source>
</reference>
<feature type="region of interest" description="Disordered" evidence="1">
    <location>
        <begin position="57"/>
        <end position="91"/>
    </location>
</feature>
<dbReference type="EMBL" id="LGTL01000010">
    <property type="protein sequence ID" value="KPA79468.1"/>
    <property type="molecule type" value="Genomic_DNA"/>
</dbReference>
<feature type="compositionally biased region" description="Low complexity" evidence="1">
    <location>
        <begin position="57"/>
        <end position="80"/>
    </location>
</feature>
<keyword evidence="3" id="KW-1185">Reference proteome</keyword>
<evidence type="ECO:0000313" key="2">
    <source>
        <dbReference type="EMBL" id="KPA79467.1"/>
    </source>
</evidence>